<dbReference type="AlphaFoldDB" id="A0A2S9K3X0"/>
<dbReference type="EMBL" id="PVLQ01000035">
    <property type="protein sequence ID" value="PRD65178.1"/>
    <property type="molecule type" value="Genomic_DNA"/>
</dbReference>
<evidence type="ECO:0000313" key="1">
    <source>
        <dbReference type="EMBL" id="PRD65178.1"/>
    </source>
</evidence>
<dbReference type="OrthoDB" id="9807866at2"/>
<keyword evidence="1" id="KW-0449">Lipoprotein</keyword>
<organism evidence="1 2">
    <name type="scientific">Malikia granosa</name>
    <dbReference type="NCBI Taxonomy" id="263067"/>
    <lineage>
        <taxon>Bacteria</taxon>
        <taxon>Pseudomonadati</taxon>
        <taxon>Pseudomonadota</taxon>
        <taxon>Betaproteobacteria</taxon>
        <taxon>Burkholderiales</taxon>
        <taxon>Comamonadaceae</taxon>
        <taxon>Malikia</taxon>
    </lineage>
</organism>
<proteinExistence type="predicted"/>
<sequence length="65" mass="7221">MPQRFIAVGLLGWLALGLGACSPTVKLQAPDKPIEINMTVNIKHEILLKVEKDVQQMFQSDKGLF</sequence>
<name>A0A2S9K3X0_9BURK</name>
<accession>A0A2S9K3X0</accession>
<dbReference type="RefSeq" id="WP_105748616.1">
    <property type="nucleotide sequence ID" value="NZ_PVLQ01000035.1"/>
</dbReference>
<dbReference type="InterPro" id="IPR025985">
    <property type="entry name" value="YnbE"/>
</dbReference>
<dbReference type="Proteomes" id="UP000238589">
    <property type="component" value="Unassembled WGS sequence"/>
</dbReference>
<reference evidence="1 2" key="1">
    <citation type="submission" date="2018-03" db="EMBL/GenBank/DDBJ databases">
        <title>Comparative genomics illustrates the genes involved in a hyperalkaliphilic mechanisms of Serpentinomonas isolated from highly-alkaline calcium-rich serpentinized springs.</title>
        <authorList>
            <person name="Suzuki S."/>
            <person name="Ishii S."/>
            <person name="Walworth N."/>
            <person name="Bird L."/>
            <person name="Kuenen J.G."/>
            <person name="Nealson K.H."/>
        </authorList>
    </citation>
    <scope>NUCLEOTIDE SEQUENCE [LARGE SCALE GENOMIC DNA]</scope>
    <source>
        <strain evidence="1 2">P1</strain>
    </source>
</reference>
<evidence type="ECO:0000313" key="2">
    <source>
        <dbReference type="Proteomes" id="UP000238589"/>
    </source>
</evidence>
<comment type="caution">
    <text evidence="1">The sequence shown here is derived from an EMBL/GenBank/DDBJ whole genome shotgun (WGS) entry which is preliminary data.</text>
</comment>
<protein>
    <submittedName>
        <fullName evidence="1">YnbE family lipoprotein</fullName>
    </submittedName>
</protein>
<keyword evidence="2" id="KW-1185">Reference proteome</keyword>
<dbReference type="PROSITE" id="PS51257">
    <property type="entry name" value="PROKAR_LIPOPROTEIN"/>
    <property type="match status" value="1"/>
</dbReference>
<dbReference type="Pfam" id="PF13617">
    <property type="entry name" value="Lipoprotein_19"/>
    <property type="match status" value="1"/>
</dbReference>
<gene>
    <name evidence="1" type="ORF">C6P64_10685</name>
</gene>